<evidence type="ECO:0000256" key="3">
    <source>
        <dbReference type="SAM" id="MobiDB-lite"/>
    </source>
</evidence>
<keyword evidence="4" id="KW-0472">Membrane</keyword>
<keyword evidence="4" id="KW-0812">Transmembrane</keyword>
<protein>
    <submittedName>
        <fullName evidence="5">Prepilin-type N-terminal cleavage/methylation domain-containing protein</fullName>
    </submittedName>
</protein>
<gene>
    <name evidence="5" type="ORF">NE630_06400</name>
</gene>
<keyword evidence="4" id="KW-1133">Transmembrane helix</keyword>
<evidence type="ECO:0000256" key="1">
    <source>
        <dbReference type="ARBA" id="ARBA00004442"/>
    </source>
</evidence>
<sequence>MSRRRSGFTLIEVMIAVMVLALSTTAAIRLVIMAQNTLSAVKDKEALINAAQAVEAGISTEELSDVGTSGDFKWETKDKETEMFGEGFGRLDFDKAASGDGAEPVRVKWREITVADKKDKKITLYIPSKEDSEENVAEGLSADKSEKSENTGQSGKK</sequence>
<dbReference type="Proteomes" id="UP001205919">
    <property type="component" value="Unassembled WGS sequence"/>
</dbReference>
<dbReference type="NCBIfam" id="TIGR02532">
    <property type="entry name" value="IV_pilin_GFxxxE"/>
    <property type="match status" value="1"/>
</dbReference>
<dbReference type="GO" id="GO:0009279">
    <property type="term" value="C:cell outer membrane"/>
    <property type="evidence" value="ECO:0007669"/>
    <property type="project" value="UniProtKB-SubCell"/>
</dbReference>
<reference evidence="5 6" key="1">
    <citation type="submission" date="2022-06" db="EMBL/GenBank/DDBJ databases">
        <title>Isolation of gut microbiota from human fecal samples.</title>
        <authorList>
            <person name="Pamer E.G."/>
            <person name="Barat B."/>
            <person name="Waligurski E."/>
            <person name="Medina S."/>
            <person name="Paddock L."/>
            <person name="Mostad J."/>
        </authorList>
    </citation>
    <scope>NUCLEOTIDE SEQUENCE [LARGE SCALE GENOMIC DNA]</scope>
    <source>
        <strain evidence="5 6">DFI.9.90</strain>
    </source>
</reference>
<proteinExistence type="predicted"/>
<accession>A0AAW5K2L0</accession>
<dbReference type="InterPro" id="IPR012902">
    <property type="entry name" value="N_methyl_site"/>
</dbReference>
<keyword evidence="6" id="KW-1185">Reference proteome</keyword>
<evidence type="ECO:0000313" key="5">
    <source>
        <dbReference type="EMBL" id="MCQ4814059.1"/>
    </source>
</evidence>
<dbReference type="RefSeq" id="WP_256181740.1">
    <property type="nucleotide sequence ID" value="NZ_DBEWVB010000133.1"/>
</dbReference>
<evidence type="ECO:0000313" key="6">
    <source>
        <dbReference type="Proteomes" id="UP001205919"/>
    </source>
</evidence>
<feature type="transmembrane region" description="Helical" evidence="4">
    <location>
        <begin position="7"/>
        <end position="32"/>
    </location>
</feature>
<dbReference type="PROSITE" id="PS00409">
    <property type="entry name" value="PROKAR_NTER_METHYL"/>
    <property type="match status" value="1"/>
</dbReference>
<organism evidence="5 6">
    <name type="scientific">Cloacibacillus evryensis</name>
    <dbReference type="NCBI Taxonomy" id="508460"/>
    <lineage>
        <taxon>Bacteria</taxon>
        <taxon>Thermotogati</taxon>
        <taxon>Synergistota</taxon>
        <taxon>Synergistia</taxon>
        <taxon>Synergistales</taxon>
        <taxon>Synergistaceae</taxon>
        <taxon>Cloacibacillus</taxon>
    </lineage>
</organism>
<comment type="caution">
    <text evidence="5">The sequence shown here is derived from an EMBL/GenBank/DDBJ whole genome shotgun (WGS) entry which is preliminary data.</text>
</comment>
<dbReference type="AlphaFoldDB" id="A0AAW5K2L0"/>
<evidence type="ECO:0000256" key="2">
    <source>
        <dbReference type="ARBA" id="ARBA00023237"/>
    </source>
</evidence>
<name>A0AAW5K2L0_9BACT</name>
<dbReference type="Pfam" id="PF07963">
    <property type="entry name" value="N_methyl"/>
    <property type="match status" value="1"/>
</dbReference>
<keyword evidence="2" id="KW-0998">Cell outer membrane</keyword>
<dbReference type="EMBL" id="JANFYT010000011">
    <property type="protein sequence ID" value="MCQ4814059.1"/>
    <property type="molecule type" value="Genomic_DNA"/>
</dbReference>
<evidence type="ECO:0000256" key="4">
    <source>
        <dbReference type="SAM" id="Phobius"/>
    </source>
</evidence>
<feature type="region of interest" description="Disordered" evidence="3">
    <location>
        <begin position="127"/>
        <end position="157"/>
    </location>
</feature>
<comment type="subcellular location">
    <subcellularLocation>
        <location evidence="1">Cell outer membrane</location>
    </subcellularLocation>
</comment>